<dbReference type="PROSITE" id="PS00917">
    <property type="entry name" value="ASN_GLN_ASE_2"/>
    <property type="match status" value="1"/>
</dbReference>
<feature type="binding site" evidence="6">
    <location>
        <position position="52"/>
    </location>
    <ligand>
        <name>substrate</name>
    </ligand>
</feature>
<dbReference type="OrthoDB" id="9788068at2"/>
<dbReference type="PROSITE" id="PS51732">
    <property type="entry name" value="ASN_GLN_ASE_3"/>
    <property type="match status" value="1"/>
</dbReference>
<dbReference type="Proteomes" id="UP000325307">
    <property type="component" value="Unassembled WGS sequence"/>
</dbReference>
<dbReference type="GO" id="GO:0004067">
    <property type="term" value="F:asparaginase activity"/>
    <property type="evidence" value="ECO:0007669"/>
    <property type="project" value="UniProtKB-UniRule"/>
</dbReference>
<accession>A0A5A7NU65</accession>
<dbReference type="SUPFAM" id="SSF53774">
    <property type="entry name" value="Glutaminase/Asparaginase"/>
    <property type="match status" value="1"/>
</dbReference>
<dbReference type="InterPro" id="IPR036152">
    <property type="entry name" value="Asp/glu_Ase-like_sf"/>
</dbReference>
<feature type="active site" evidence="7">
    <location>
        <position position="12"/>
    </location>
</feature>
<dbReference type="InterPro" id="IPR040919">
    <property type="entry name" value="Asparaginase_C"/>
</dbReference>
<evidence type="ECO:0000256" key="3">
    <source>
        <dbReference type="ARBA" id="ARBA00022801"/>
    </source>
</evidence>
<evidence type="ECO:0000256" key="6">
    <source>
        <dbReference type="PIRSR" id="PIRSR001220-2"/>
    </source>
</evidence>
<dbReference type="SFLD" id="SFLDS00057">
    <property type="entry name" value="Glutaminase/Asparaginase"/>
    <property type="match status" value="1"/>
</dbReference>
<feature type="domain" description="Asparaginase/glutaminase C-terminal" evidence="10">
    <location>
        <begin position="204"/>
        <end position="318"/>
    </location>
</feature>
<evidence type="ECO:0000256" key="7">
    <source>
        <dbReference type="PROSITE-ProRule" id="PRU10099"/>
    </source>
</evidence>
<dbReference type="InterPro" id="IPR027474">
    <property type="entry name" value="L-asparaginase_N"/>
</dbReference>
<dbReference type="PANTHER" id="PTHR11707:SF28">
    <property type="entry name" value="60 KDA LYSOPHOSPHOLIPASE"/>
    <property type="match status" value="1"/>
</dbReference>
<dbReference type="InterPro" id="IPR020827">
    <property type="entry name" value="Asparaginase/glutaminase_AS1"/>
</dbReference>
<organism evidence="11 12">
    <name type="scientific">Zafaria cholistanensis</name>
    <dbReference type="NCBI Taxonomy" id="1682741"/>
    <lineage>
        <taxon>Bacteria</taxon>
        <taxon>Bacillati</taxon>
        <taxon>Actinomycetota</taxon>
        <taxon>Actinomycetes</taxon>
        <taxon>Micrococcales</taxon>
        <taxon>Micrococcaceae</taxon>
        <taxon>Zafaria</taxon>
    </lineage>
</organism>
<dbReference type="Gene3D" id="3.40.50.40">
    <property type="match status" value="1"/>
</dbReference>
<dbReference type="PRINTS" id="PR00139">
    <property type="entry name" value="ASNGLNASE"/>
</dbReference>
<dbReference type="InterPro" id="IPR027475">
    <property type="entry name" value="Asparaginase/glutaminase_AS2"/>
</dbReference>
<dbReference type="CDD" id="cd08964">
    <property type="entry name" value="L-asparaginase_II"/>
    <property type="match status" value="1"/>
</dbReference>
<feature type="active site" evidence="8">
    <location>
        <position position="85"/>
    </location>
</feature>
<dbReference type="PANTHER" id="PTHR11707">
    <property type="entry name" value="L-ASPARAGINASE"/>
    <property type="match status" value="1"/>
</dbReference>
<dbReference type="PIRSF" id="PIRSF500176">
    <property type="entry name" value="L_ASNase"/>
    <property type="match status" value="1"/>
</dbReference>
<name>A0A5A7NU65_9MICC</name>
<evidence type="ECO:0000313" key="12">
    <source>
        <dbReference type="Proteomes" id="UP000325307"/>
    </source>
</evidence>
<comment type="catalytic activity">
    <reaction evidence="4">
        <text>L-asparagine + H2O = L-aspartate + NH4(+)</text>
        <dbReference type="Rhea" id="RHEA:21016"/>
        <dbReference type="ChEBI" id="CHEBI:15377"/>
        <dbReference type="ChEBI" id="CHEBI:28938"/>
        <dbReference type="ChEBI" id="CHEBI:29991"/>
        <dbReference type="ChEBI" id="CHEBI:58048"/>
        <dbReference type="EC" id="3.5.1.1"/>
    </reaction>
</comment>
<proteinExistence type="inferred from homology"/>
<evidence type="ECO:0000256" key="8">
    <source>
        <dbReference type="PROSITE-ProRule" id="PRU10100"/>
    </source>
</evidence>
<comment type="caution">
    <text evidence="11">The sequence shown here is derived from an EMBL/GenBank/DDBJ whole genome shotgun (WGS) entry which is preliminary data.</text>
</comment>
<dbReference type="EMBL" id="BKDJ01000024">
    <property type="protein sequence ID" value="GER24415.1"/>
    <property type="molecule type" value="Genomic_DNA"/>
</dbReference>
<reference evidence="11 12" key="1">
    <citation type="submission" date="2019-09" db="EMBL/GenBank/DDBJ databases">
        <title>Arthrobacter zafarii sp. nov., a moderately thermotolerant and halotolerant actinobacterium isolated from Cholistan desert soil of Pakistan.</title>
        <authorList>
            <person name="Amin A."/>
            <person name="Ahmed I."/>
            <person name="Khalid N."/>
            <person name="Schumann P."/>
            <person name="Busse H.J."/>
            <person name="Khan I.U."/>
            <person name="Li S."/>
            <person name="Li W.J."/>
        </authorList>
    </citation>
    <scope>NUCLEOTIDE SEQUENCE [LARGE SCALE GENOMIC DNA]</scope>
    <source>
        <strain evidence="11 12">NCCP-1664</strain>
    </source>
</reference>
<dbReference type="InterPro" id="IPR006034">
    <property type="entry name" value="Asparaginase/glutaminase-like"/>
</dbReference>
<dbReference type="InterPro" id="IPR004550">
    <property type="entry name" value="AsnASE_II"/>
</dbReference>
<dbReference type="Gene3D" id="3.40.50.1170">
    <property type="entry name" value="L-asparaginase, N-terminal domain"/>
    <property type="match status" value="1"/>
</dbReference>
<dbReference type="PIRSF" id="PIRSF001220">
    <property type="entry name" value="L-ASNase_gatD"/>
    <property type="match status" value="1"/>
</dbReference>
<dbReference type="EC" id="3.5.1.1" evidence="2"/>
<dbReference type="Pfam" id="PF17763">
    <property type="entry name" value="Asparaginase_C"/>
    <property type="match status" value="1"/>
</dbReference>
<evidence type="ECO:0000256" key="2">
    <source>
        <dbReference type="ARBA" id="ARBA00012920"/>
    </source>
</evidence>
<dbReference type="InterPro" id="IPR027473">
    <property type="entry name" value="L-asparaginase_C"/>
</dbReference>
<gene>
    <name evidence="11" type="ORF">NCCP1664_29100</name>
</gene>
<feature type="active site" description="O-isoaspartyl threonine intermediate" evidence="5">
    <location>
        <position position="12"/>
    </location>
</feature>
<dbReference type="GO" id="GO:0006528">
    <property type="term" value="P:asparagine metabolic process"/>
    <property type="evidence" value="ECO:0007669"/>
    <property type="project" value="InterPro"/>
</dbReference>
<keyword evidence="3" id="KW-0378">Hydrolase</keyword>
<evidence type="ECO:0000256" key="5">
    <source>
        <dbReference type="PIRSR" id="PIRSR001220-1"/>
    </source>
</evidence>
<evidence type="ECO:0000256" key="4">
    <source>
        <dbReference type="ARBA" id="ARBA00049366"/>
    </source>
</evidence>
<evidence type="ECO:0000313" key="11">
    <source>
        <dbReference type="EMBL" id="GER24415.1"/>
    </source>
</evidence>
<dbReference type="AlphaFoldDB" id="A0A5A7NU65"/>
<evidence type="ECO:0000259" key="9">
    <source>
        <dbReference type="Pfam" id="PF00710"/>
    </source>
</evidence>
<evidence type="ECO:0000259" key="10">
    <source>
        <dbReference type="Pfam" id="PF17763"/>
    </source>
</evidence>
<dbReference type="Pfam" id="PF00710">
    <property type="entry name" value="Asparaginase"/>
    <property type="match status" value="1"/>
</dbReference>
<dbReference type="SMART" id="SM00870">
    <property type="entry name" value="Asparaginase"/>
    <property type="match status" value="1"/>
</dbReference>
<dbReference type="InterPro" id="IPR037152">
    <property type="entry name" value="L-asparaginase_N_sf"/>
</dbReference>
<comment type="similarity">
    <text evidence="1">Belongs to the asparaginase 1 family.</text>
</comment>
<sequence>MAHIQILGTGGTIASRGLPGKGAVAADSTAVLLQGMSQPHTVSSTDVLTTGSYRLGLGDLRTVAGFVQKSLAHPEVDGVVVTHGTDTMEETAFLLDLVHASDKSVVLTGAQQTADSPAPDGPRNLELAVQAAASAELRGSGALIAFSGVVRCARGARKTHTTAASPFAGGTEVAHLVGTELVATARPLARRPLPVPPPAFDAIRVEVVTAYPGATTELFDFAVASGAGAVVLAGTGVGNAGPGFAESVRAATAGGCHVILGTRAPWGPVVPTYGNGGGIDLVAAGAIPSGDLNPFQARILAALLLSLGTPAEDFAEAFSYYC</sequence>
<keyword evidence="12" id="KW-1185">Reference proteome</keyword>
<feature type="binding site" evidence="6">
    <location>
        <begin position="85"/>
        <end position="86"/>
    </location>
    <ligand>
        <name>substrate</name>
    </ligand>
</feature>
<feature type="domain" description="L-asparaginase N-terminal" evidence="9">
    <location>
        <begin position="4"/>
        <end position="169"/>
    </location>
</feature>
<evidence type="ECO:0000256" key="1">
    <source>
        <dbReference type="ARBA" id="ARBA00010518"/>
    </source>
</evidence>
<protein>
    <recommendedName>
        <fullName evidence="2">asparaginase</fullName>
        <ecNumber evidence="2">3.5.1.1</ecNumber>
    </recommendedName>
</protein>
<dbReference type="PROSITE" id="PS00144">
    <property type="entry name" value="ASN_GLN_ASE_1"/>
    <property type="match status" value="1"/>
</dbReference>